<dbReference type="Pfam" id="PF12937">
    <property type="entry name" value="F-box-like"/>
    <property type="match status" value="1"/>
</dbReference>
<dbReference type="Proteomes" id="UP001634394">
    <property type="component" value="Unassembled WGS sequence"/>
</dbReference>
<dbReference type="PROSITE" id="PS50294">
    <property type="entry name" value="WD_REPEATS_REGION"/>
    <property type="match status" value="1"/>
</dbReference>
<evidence type="ECO:0000259" key="5">
    <source>
        <dbReference type="PROSITE" id="PS50181"/>
    </source>
</evidence>
<reference evidence="6 7" key="1">
    <citation type="submission" date="2024-11" db="EMBL/GenBank/DDBJ databases">
        <title>Chromosome-level genome assembly of the freshwater bivalve Anodonta woodiana.</title>
        <authorList>
            <person name="Chen X."/>
        </authorList>
    </citation>
    <scope>NUCLEOTIDE SEQUENCE [LARGE SCALE GENOMIC DNA]</scope>
    <source>
        <strain evidence="6">MN2024</strain>
        <tissue evidence="6">Gills</tissue>
    </source>
</reference>
<keyword evidence="7" id="KW-1185">Reference proteome</keyword>
<evidence type="ECO:0000256" key="4">
    <source>
        <dbReference type="SAM" id="MobiDB-lite"/>
    </source>
</evidence>
<name>A0ABD3V969_SINWO</name>
<evidence type="ECO:0000313" key="7">
    <source>
        <dbReference type="Proteomes" id="UP001634394"/>
    </source>
</evidence>
<accession>A0ABD3V969</accession>
<keyword evidence="2" id="KW-0677">Repeat</keyword>
<sequence length="679" mass="77978">MAVNELEKFRDQWKKELWLNKETKQSRDHVEKSDSDTGNVVNRASISNDSNTTENNDHCRCSNGVLCKFCKNIHPAFRGILGEDALARNTMYYPFSIVGNLLNEGSHSGNSVECKIDVNKKSESIDPSELPEARKRKNIGSNFEKKRLKIEDIFAQRHDKLQAKERFLEVFIADLDEINEIPFFDTTLPREVAIHIFKYLDTRDLCSCAQVSRSWKSLAEDELLWCRLCHRLGYEKIYLTVDKSRWKQVVQHNMERQRFLVTNWKGRIGKLLQLEHFRGKVLCAVDSYDEVVVAGYTSGEVKLWHKSDLESTCIFQPSSSALVIDDQSDTGTLDNILTHVATSDKYVAACYSQGNVDIWSLESGTQPVYTFSLSKNMSQFSENTKINLSRKCSPTVVFTYGPFMDVIAKKSAESEFSVVKHIGLTSRISHCKLFEAECEKPAVVLVLHEKVNFYYLHKSEEEIREIHNIASVSINGIDIKTDPPLLAVMCGLGVKLYDLISDKLVTSLYGHTWKLTCINLEHSPPNMLVTGSTDRKIRIYDMRQEHPVITLSGHSYIVSSVQMDEWKVVSGGEDGFVCVWDLRMKTKLWDWHTRHPVRYCHFQDRTLVVGNIPSNKYPRLDEFDNYIAHRRDRGSVQIYDFLDNQMTKGVPEICLSTYDEPLASHYNLNLAVPYDKLQF</sequence>
<dbReference type="SUPFAM" id="SSF81383">
    <property type="entry name" value="F-box domain"/>
    <property type="match status" value="1"/>
</dbReference>
<dbReference type="PANTHER" id="PTHR19855">
    <property type="entry name" value="WD40 REPEAT PROTEIN 12, 37"/>
    <property type="match status" value="1"/>
</dbReference>
<dbReference type="Pfam" id="PF00400">
    <property type="entry name" value="WD40"/>
    <property type="match status" value="2"/>
</dbReference>
<dbReference type="EMBL" id="JBJQND010000013">
    <property type="protein sequence ID" value="KAL3857333.1"/>
    <property type="molecule type" value="Genomic_DNA"/>
</dbReference>
<comment type="caution">
    <text evidence="6">The sequence shown here is derived from an EMBL/GenBank/DDBJ whole genome shotgun (WGS) entry which is preliminary data.</text>
</comment>
<dbReference type="Gene3D" id="2.130.10.10">
    <property type="entry name" value="YVTN repeat-like/Quinoprotein amine dehydrogenase"/>
    <property type="match status" value="2"/>
</dbReference>
<dbReference type="CDD" id="cd22134">
    <property type="entry name" value="F-box_FBXW8"/>
    <property type="match status" value="1"/>
</dbReference>
<dbReference type="AlphaFoldDB" id="A0ABD3V969"/>
<feature type="domain" description="F-box" evidence="5">
    <location>
        <begin position="182"/>
        <end position="228"/>
    </location>
</feature>
<dbReference type="SMART" id="SM00256">
    <property type="entry name" value="FBOX"/>
    <property type="match status" value="1"/>
</dbReference>
<proteinExistence type="predicted"/>
<keyword evidence="1 3" id="KW-0853">WD repeat</keyword>
<feature type="repeat" description="WD" evidence="3">
    <location>
        <begin position="551"/>
        <end position="583"/>
    </location>
</feature>
<feature type="compositionally biased region" description="Polar residues" evidence="4">
    <location>
        <begin position="36"/>
        <end position="54"/>
    </location>
</feature>
<feature type="compositionally biased region" description="Basic and acidic residues" evidence="4">
    <location>
        <begin position="24"/>
        <end position="35"/>
    </location>
</feature>
<dbReference type="SMART" id="SM00320">
    <property type="entry name" value="WD40"/>
    <property type="match status" value="3"/>
</dbReference>
<organism evidence="6 7">
    <name type="scientific">Sinanodonta woodiana</name>
    <name type="common">Chinese pond mussel</name>
    <name type="synonym">Anodonta woodiana</name>
    <dbReference type="NCBI Taxonomy" id="1069815"/>
    <lineage>
        <taxon>Eukaryota</taxon>
        <taxon>Metazoa</taxon>
        <taxon>Spiralia</taxon>
        <taxon>Lophotrochozoa</taxon>
        <taxon>Mollusca</taxon>
        <taxon>Bivalvia</taxon>
        <taxon>Autobranchia</taxon>
        <taxon>Heteroconchia</taxon>
        <taxon>Palaeoheterodonta</taxon>
        <taxon>Unionida</taxon>
        <taxon>Unionoidea</taxon>
        <taxon>Unionidae</taxon>
        <taxon>Unioninae</taxon>
        <taxon>Sinanodonta</taxon>
    </lineage>
</organism>
<dbReference type="PANTHER" id="PTHR19855:SF16">
    <property type="entry name" value="F-BOX AND WD REPEAT DOMAIN CONTAINING 8"/>
    <property type="match status" value="1"/>
</dbReference>
<dbReference type="PROSITE" id="PS50082">
    <property type="entry name" value="WD_REPEATS_2"/>
    <property type="match status" value="2"/>
</dbReference>
<dbReference type="InterPro" id="IPR001810">
    <property type="entry name" value="F-box_dom"/>
</dbReference>
<evidence type="ECO:0000313" key="6">
    <source>
        <dbReference type="EMBL" id="KAL3857333.1"/>
    </source>
</evidence>
<dbReference type="InterPro" id="IPR019775">
    <property type="entry name" value="WD40_repeat_CS"/>
</dbReference>
<dbReference type="InterPro" id="IPR015943">
    <property type="entry name" value="WD40/YVTN_repeat-like_dom_sf"/>
</dbReference>
<dbReference type="Gene3D" id="1.20.1280.50">
    <property type="match status" value="1"/>
</dbReference>
<dbReference type="InterPro" id="IPR001680">
    <property type="entry name" value="WD40_rpt"/>
</dbReference>
<gene>
    <name evidence="6" type="ORF">ACJMK2_012011</name>
</gene>
<evidence type="ECO:0000256" key="3">
    <source>
        <dbReference type="PROSITE-ProRule" id="PRU00221"/>
    </source>
</evidence>
<feature type="repeat" description="WD" evidence="3">
    <location>
        <begin position="508"/>
        <end position="550"/>
    </location>
</feature>
<dbReference type="PROSITE" id="PS50181">
    <property type="entry name" value="FBOX"/>
    <property type="match status" value="1"/>
</dbReference>
<dbReference type="InterPro" id="IPR036047">
    <property type="entry name" value="F-box-like_dom_sf"/>
</dbReference>
<dbReference type="InterPro" id="IPR036322">
    <property type="entry name" value="WD40_repeat_dom_sf"/>
</dbReference>
<dbReference type="PROSITE" id="PS00678">
    <property type="entry name" value="WD_REPEATS_1"/>
    <property type="match status" value="1"/>
</dbReference>
<evidence type="ECO:0000256" key="1">
    <source>
        <dbReference type="ARBA" id="ARBA00022574"/>
    </source>
</evidence>
<protein>
    <recommendedName>
        <fullName evidence="5">F-box domain-containing protein</fullName>
    </recommendedName>
</protein>
<feature type="region of interest" description="Disordered" evidence="4">
    <location>
        <begin position="24"/>
        <end position="56"/>
    </location>
</feature>
<dbReference type="SUPFAM" id="SSF50978">
    <property type="entry name" value="WD40 repeat-like"/>
    <property type="match status" value="1"/>
</dbReference>
<evidence type="ECO:0000256" key="2">
    <source>
        <dbReference type="ARBA" id="ARBA00022737"/>
    </source>
</evidence>